<accession>A0A848GUA0</accession>
<dbReference type="PANTHER" id="PTHR38011">
    <property type="entry name" value="DIHYDROFOLATE REDUCTASE FAMILY PROTEIN (AFU_ORTHOLOGUE AFUA_8G06820)"/>
    <property type="match status" value="1"/>
</dbReference>
<dbReference type="InterPro" id="IPR002734">
    <property type="entry name" value="RibDG_C"/>
</dbReference>
<dbReference type="Gene3D" id="3.40.430.10">
    <property type="entry name" value="Dihydrofolate Reductase, subunit A"/>
    <property type="match status" value="1"/>
</dbReference>
<comment type="caution">
    <text evidence="2">The sequence shown here is derived from an EMBL/GenBank/DDBJ whole genome shotgun (WGS) entry which is preliminary data.</text>
</comment>
<dbReference type="SUPFAM" id="SSF53597">
    <property type="entry name" value="Dihydrofolate reductase-like"/>
    <property type="match status" value="1"/>
</dbReference>
<dbReference type="GO" id="GO:0009231">
    <property type="term" value="P:riboflavin biosynthetic process"/>
    <property type="evidence" value="ECO:0007669"/>
    <property type="project" value="InterPro"/>
</dbReference>
<dbReference type="AlphaFoldDB" id="A0A848GUA0"/>
<evidence type="ECO:0000313" key="2">
    <source>
        <dbReference type="EMBL" id="NML41934.1"/>
    </source>
</evidence>
<dbReference type="InterPro" id="IPR024072">
    <property type="entry name" value="DHFR-like_dom_sf"/>
</dbReference>
<dbReference type="Proteomes" id="UP000583266">
    <property type="component" value="Unassembled WGS sequence"/>
</dbReference>
<dbReference type="GO" id="GO:0008703">
    <property type="term" value="F:5-amino-6-(5-phosphoribosylamino)uracil reductase activity"/>
    <property type="evidence" value="ECO:0007669"/>
    <property type="project" value="InterPro"/>
</dbReference>
<evidence type="ECO:0000313" key="3">
    <source>
        <dbReference type="Proteomes" id="UP000583266"/>
    </source>
</evidence>
<dbReference type="RefSeq" id="WP_169228939.1">
    <property type="nucleotide sequence ID" value="NZ_JABBGC010000004.1"/>
</dbReference>
<dbReference type="InterPro" id="IPR050765">
    <property type="entry name" value="Riboflavin_Biosynth_HTPR"/>
</dbReference>
<organism evidence="2 3">
    <name type="scientific">Chitinophaga fulva</name>
    <dbReference type="NCBI Taxonomy" id="2728842"/>
    <lineage>
        <taxon>Bacteria</taxon>
        <taxon>Pseudomonadati</taxon>
        <taxon>Bacteroidota</taxon>
        <taxon>Chitinophagia</taxon>
        <taxon>Chitinophagales</taxon>
        <taxon>Chitinophagaceae</taxon>
        <taxon>Chitinophaga</taxon>
    </lineage>
</organism>
<name>A0A848GUA0_9BACT</name>
<sequence length="180" mass="20212">MRKVKLYIAISLDGYIADNNGQIEWLTGFPNPEKTDYGFADFLPTTDTTLLGYKTYEHILQLAETYPHPDHTNYVFTRSERPAAPHVTFVHGEDIPGFVQQLKSQPGKDIWLIGGGELNAAMLEHDLIDEITLHIMPVALGKGRSLFSGKAFEKRFKVERTKVYASGVIESVMSMMATFS</sequence>
<feature type="domain" description="Bacterial bifunctional deaminase-reductase C-terminal" evidence="1">
    <location>
        <begin position="3"/>
        <end position="168"/>
    </location>
</feature>
<gene>
    <name evidence="2" type="ORF">HHL17_32415</name>
</gene>
<dbReference type="Pfam" id="PF01872">
    <property type="entry name" value="RibD_C"/>
    <property type="match status" value="1"/>
</dbReference>
<protein>
    <submittedName>
        <fullName evidence="2">Dihydrofolate reductase</fullName>
    </submittedName>
</protein>
<proteinExistence type="predicted"/>
<dbReference type="EMBL" id="JABBGC010000004">
    <property type="protein sequence ID" value="NML41934.1"/>
    <property type="molecule type" value="Genomic_DNA"/>
</dbReference>
<dbReference type="PANTHER" id="PTHR38011:SF11">
    <property type="entry name" value="2,5-DIAMINO-6-RIBOSYLAMINO-4(3H)-PYRIMIDINONE 5'-PHOSPHATE REDUCTASE"/>
    <property type="match status" value="1"/>
</dbReference>
<keyword evidence="3" id="KW-1185">Reference proteome</keyword>
<reference evidence="2 3" key="1">
    <citation type="submission" date="2020-04" db="EMBL/GenBank/DDBJ databases">
        <title>Chitinophaga sp. G-6-1-13 sp. nov., isolated from soil.</title>
        <authorList>
            <person name="Dahal R.H."/>
            <person name="Chaudhary D.K."/>
        </authorList>
    </citation>
    <scope>NUCLEOTIDE SEQUENCE [LARGE SCALE GENOMIC DNA]</scope>
    <source>
        <strain evidence="2 3">G-6-1-13</strain>
    </source>
</reference>
<evidence type="ECO:0000259" key="1">
    <source>
        <dbReference type="Pfam" id="PF01872"/>
    </source>
</evidence>